<dbReference type="EMBL" id="LNIX01000007">
    <property type="protein sequence ID" value="OXA52309.1"/>
    <property type="molecule type" value="Genomic_DNA"/>
</dbReference>
<keyword evidence="4" id="KW-1185">Reference proteome</keyword>
<comment type="caution">
    <text evidence="3">The sequence shown here is derived from an EMBL/GenBank/DDBJ whole genome shotgun (WGS) entry which is preliminary data.</text>
</comment>
<sequence length="478" mass="52578">MEWVLGTRRRGLHLVGGLRRGTDGNMVSAYQRSFFSKFTFLAFNILMTKCSALLIPVTSTEISSSQLCPNPVDWQEPFTSLFPYRFFPSNVVVMDLVRGGQNASAVMPCKFRIGGPETGVKAGHAVLLSLQQRPRPLSFAQKCSRVLEFPGRWGDEQGPSQTCVTAEEPDRSDELNVNLRTVGQVKWGSGGRLTFDLPFQSTTAPFLIALFRVNTPGACELQIQQYYSSRGNDSWSCAKDLKRKLYNNVCGRIPCSKQNAILQELKGYIVPASELLLVEAVDEMEIPQSARIRTIGYFLKGLLLPLIISLSATLAYIIWRKRAKASFANGLDGSVSLGTQTGVTSPHAGREEEGVLIQFDEDVEREAKDKPPTYESLLEPPSYDQAMSPSHHPQLTATATYVVTGGGGDQDDLECSLLLKTLVPSAEEDDAQEDKTMALTPTRSHRPSPGPSNSSSLFVRVELDSPEEETLLPPPPFV</sequence>
<keyword evidence="2" id="KW-0812">Transmembrane</keyword>
<evidence type="ECO:0000256" key="1">
    <source>
        <dbReference type="SAM" id="MobiDB-lite"/>
    </source>
</evidence>
<protein>
    <submittedName>
        <fullName evidence="3">Uncharacterized protein</fullName>
    </submittedName>
</protein>
<name>A0A226E4F3_FOLCA</name>
<proteinExistence type="predicted"/>
<evidence type="ECO:0000313" key="4">
    <source>
        <dbReference type="Proteomes" id="UP000198287"/>
    </source>
</evidence>
<feature type="region of interest" description="Disordered" evidence="1">
    <location>
        <begin position="424"/>
        <end position="478"/>
    </location>
</feature>
<evidence type="ECO:0000256" key="2">
    <source>
        <dbReference type="SAM" id="Phobius"/>
    </source>
</evidence>
<keyword evidence="2" id="KW-0472">Membrane</keyword>
<gene>
    <name evidence="3" type="ORF">Fcan01_13348</name>
</gene>
<feature type="region of interest" description="Disordered" evidence="1">
    <location>
        <begin position="360"/>
        <end position="391"/>
    </location>
</feature>
<dbReference type="AlphaFoldDB" id="A0A226E4F3"/>
<organism evidence="3 4">
    <name type="scientific">Folsomia candida</name>
    <name type="common">Springtail</name>
    <dbReference type="NCBI Taxonomy" id="158441"/>
    <lineage>
        <taxon>Eukaryota</taxon>
        <taxon>Metazoa</taxon>
        <taxon>Ecdysozoa</taxon>
        <taxon>Arthropoda</taxon>
        <taxon>Hexapoda</taxon>
        <taxon>Collembola</taxon>
        <taxon>Entomobryomorpha</taxon>
        <taxon>Isotomoidea</taxon>
        <taxon>Isotomidae</taxon>
        <taxon>Proisotominae</taxon>
        <taxon>Folsomia</taxon>
    </lineage>
</organism>
<keyword evidence="2" id="KW-1133">Transmembrane helix</keyword>
<feature type="transmembrane region" description="Helical" evidence="2">
    <location>
        <begin position="297"/>
        <end position="319"/>
    </location>
</feature>
<reference evidence="3 4" key="1">
    <citation type="submission" date="2015-12" db="EMBL/GenBank/DDBJ databases">
        <title>The genome of Folsomia candida.</title>
        <authorList>
            <person name="Faddeeva A."/>
            <person name="Derks M.F."/>
            <person name="Anvar Y."/>
            <person name="Smit S."/>
            <person name="Van Straalen N."/>
            <person name="Roelofs D."/>
        </authorList>
    </citation>
    <scope>NUCLEOTIDE SEQUENCE [LARGE SCALE GENOMIC DNA]</scope>
    <source>
        <strain evidence="3 4">VU population</strain>
        <tissue evidence="3">Whole body</tissue>
    </source>
</reference>
<accession>A0A226E4F3</accession>
<evidence type="ECO:0000313" key="3">
    <source>
        <dbReference type="EMBL" id="OXA52309.1"/>
    </source>
</evidence>
<dbReference type="Proteomes" id="UP000198287">
    <property type="component" value="Unassembled WGS sequence"/>
</dbReference>